<feature type="region of interest" description="Disordered" evidence="1">
    <location>
        <begin position="115"/>
        <end position="139"/>
    </location>
</feature>
<name>A0A5B7F7I1_PORTR</name>
<organism evidence="2 3">
    <name type="scientific">Portunus trituberculatus</name>
    <name type="common">Swimming crab</name>
    <name type="synonym">Neptunus trituberculatus</name>
    <dbReference type="NCBI Taxonomy" id="210409"/>
    <lineage>
        <taxon>Eukaryota</taxon>
        <taxon>Metazoa</taxon>
        <taxon>Ecdysozoa</taxon>
        <taxon>Arthropoda</taxon>
        <taxon>Crustacea</taxon>
        <taxon>Multicrustacea</taxon>
        <taxon>Malacostraca</taxon>
        <taxon>Eumalacostraca</taxon>
        <taxon>Eucarida</taxon>
        <taxon>Decapoda</taxon>
        <taxon>Pleocyemata</taxon>
        <taxon>Brachyura</taxon>
        <taxon>Eubrachyura</taxon>
        <taxon>Portunoidea</taxon>
        <taxon>Portunidae</taxon>
        <taxon>Portuninae</taxon>
        <taxon>Portunus</taxon>
    </lineage>
</organism>
<evidence type="ECO:0000313" key="2">
    <source>
        <dbReference type="EMBL" id="MPC40504.1"/>
    </source>
</evidence>
<dbReference type="EMBL" id="VSRR010004716">
    <property type="protein sequence ID" value="MPC40504.1"/>
    <property type="molecule type" value="Genomic_DNA"/>
</dbReference>
<reference evidence="2 3" key="1">
    <citation type="submission" date="2019-05" db="EMBL/GenBank/DDBJ databases">
        <title>Another draft genome of Portunus trituberculatus and its Hox gene families provides insights of decapod evolution.</title>
        <authorList>
            <person name="Jeong J.-H."/>
            <person name="Song I."/>
            <person name="Kim S."/>
            <person name="Choi T."/>
            <person name="Kim D."/>
            <person name="Ryu S."/>
            <person name="Kim W."/>
        </authorList>
    </citation>
    <scope>NUCLEOTIDE SEQUENCE [LARGE SCALE GENOMIC DNA]</scope>
    <source>
        <tissue evidence="2">Muscle</tissue>
    </source>
</reference>
<keyword evidence="3" id="KW-1185">Reference proteome</keyword>
<feature type="region of interest" description="Disordered" evidence="1">
    <location>
        <begin position="1"/>
        <end position="29"/>
    </location>
</feature>
<dbReference type="AlphaFoldDB" id="A0A5B7F7I1"/>
<gene>
    <name evidence="2" type="ORF">E2C01_034064</name>
</gene>
<sequence length="229" mass="24812">MLLPLQQHTATVPSASSTTMPQPRGTQELPATNSIQHLTAVVNVLAAKVDNLSEMVSALSNQFATFKKQQKKKKKTVPGGTSLVALTPCPISDTKQDQVCVTHPRQRTIRTAGQCVGAAAPSPKKAFPTKPVQGATRQPRGALGMAHVSPASEDKSPEADCDRDTTGEWTLVTRRKRRCSSPLPVQTASPKLNQGYVISALQTLVEQMSHLTQDVDDLKTQVQHHHSEW</sequence>
<evidence type="ECO:0000256" key="1">
    <source>
        <dbReference type="SAM" id="MobiDB-lite"/>
    </source>
</evidence>
<dbReference type="Proteomes" id="UP000324222">
    <property type="component" value="Unassembled WGS sequence"/>
</dbReference>
<protein>
    <submittedName>
        <fullName evidence="2">Uncharacterized protein</fullName>
    </submittedName>
</protein>
<evidence type="ECO:0000313" key="3">
    <source>
        <dbReference type="Proteomes" id="UP000324222"/>
    </source>
</evidence>
<comment type="caution">
    <text evidence="2">The sequence shown here is derived from an EMBL/GenBank/DDBJ whole genome shotgun (WGS) entry which is preliminary data.</text>
</comment>
<accession>A0A5B7F7I1</accession>
<proteinExistence type="predicted"/>